<dbReference type="RefSeq" id="WP_353437973.1">
    <property type="nucleotide sequence ID" value="NZ_CP099959.1"/>
</dbReference>
<dbReference type="EMBL" id="CP099959">
    <property type="protein sequence ID" value="XCC56971.1"/>
    <property type="molecule type" value="Genomic_DNA"/>
</dbReference>
<dbReference type="Pfam" id="PF13454">
    <property type="entry name" value="NAD_binding_9"/>
    <property type="match status" value="1"/>
</dbReference>
<dbReference type="InterPro" id="IPR052189">
    <property type="entry name" value="L-asp_N-monooxygenase_NS-form"/>
</dbReference>
<evidence type="ECO:0000259" key="1">
    <source>
        <dbReference type="Pfam" id="PF13454"/>
    </source>
</evidence>
<dbReference type="Gene3D" id="3.50.50.60">
    <property type="entry name" value="FAD/NAD(P)-binding domain"/>
    <property type="match status" value="1"/>
</dbReference>
<sequence>MVHTNNIAIVGDGFAAAVMVVHLLRQGIPAASLSVFGTGELGRGNAYQTSSPAYRLNVREDLPTIFTDDPLHFARWAERTIKDSQAKNEAGFFYRRNDFGLYMQALLVAELGPQKLQQIHARVDRLRRHKEYWVLEYGHESFNAKNVILATGNASPRWPCPVDIEGASPGDISARLIENPWPGDHLKHIAPDEDIILLGGGLTALDAINALAEQGHRARIDAISPRAIFPPAQAPWQRRTQPN</sequence>
<dbReference type="PRINTS" id="PR00368">
    <property type="entry name" value="FADPNR"/>
</dbReference>
<dbReference type="PANTHER" id="PTHR40254">
    <property type="entry name" value="BLR0577 PROTEIN"/>
    <property type="match status" value="1"/>
</dbReference>
<proteinExistence type="predicted"/>
<dbReference type="InterPro" id="IPR036188">
    <property type="entry name" value="FAD/NAD-bd_sf"/>
</dbReference>
<dbReference type="SUPFAM" id="SSF51905">
    <property type="entry name" value="FAD/NAD(P)-binding domain"/>
    <property type="match status" value="1"/>
</dbReference>
<evidence type="ECO:0000313" key="2">
    <source>
        <dbReference type="EMBL" id="XCC56971.1"/>
    </source>
</evidence>
<gene>
    <name evidence="2" type="ORF">NKE59_05575</name>
</gene>
<accession>A0AAU8A109</accession>
<dbReference type="InterPro" id="IPR038732">
    <property type="entry name" value="HpyO/CreE_NAD-binding"/>
</dbReference>
<name>A0AAU8A109_9BURK</name>
<dbReference type="PANTHER" id="PTHR40254:SF1">
    <property type="entry name" value="BLR0577 PROTEIN"/>
    <property type="match status" value="1"/>
</dbReference>
<protein>
    <submittedName>
        <fullName evidence="2">FAD/NAD(P)-binding protein</fullName>
    </submittedName>
</protein>
<reference evidence="2" key="1">
    <citation type="submission" date="2022-06" db="EMBL/GenBank/DDBJ databases">
        <title>New Polynucleobacter species.</title>
        <authorList>
            <person name="Hahn M.W."/>
        </authorList>
    </citation>
    <scope>NUCLEOTIDE SEQUENCE</scope>
    <source>
        <strain evidence="2">UK-FUSCHL-C3</strain>
    </source>
</reference>
<organism evidence="2">
    <name type="scientific">Polynucleobacter sp. UK-FUSCHL-C3</name>
    <dbReference type="NCBI Taxonomy" id="2955208"/>
    <lineage>
        <taxon>Bacteria</taxon>
        <taxon>Pseudomonadati</taxon>
        <taxon>Pseudomonadota</taxon>
        <taxon>Betaproteobacteria</taxon>
        <taxon>Burkholderiales</taxon>
        <taxon>Burkholderiaceae</taxon>
        <taxon>Polynucleobacter</taxon>
    </lineage>
</organism>
<feature type="domain" description="FAD-dependent urate hydroxylase HpyO/Asp monooxygenase CreE-like FAD/NAD(P)-binding" evidence="1">
    <location>
        <begin position="8"/>
        <end position="153"/>
    </location>
</feature>
<dbReference type="AlphaFoldDB" id="A0AAU8A109"/>